<evidence type="ECO:0000256" key="1">
    <source>
        <dbReference type="ARBA" id="ARBA00004141"/>
    </source>
</evidence>
<keyword evidence="2 7" id="KW-0812">Transmembrane</keyword>
<organism evidence="9 10">
    <name type="scientific">Saccharata proteae CBS 121410</name>
    <dbReference type="NCBI Taxonomy" id="1314787"/>
    <lineage>
        <taxon>Eukaryota</taxon>
        <taxon>Fungi</taxon>
        <taxon>Dikarya</taxon>
        <taxon>Ascomycota</taxon>
        <taxon>Pezizomycotina</taxon>
        <taxon>Dothideomycetes</taxon>
        <taxon>Dothideomycetes incertae sedis</taxon>
        <taxon>Botryosphaeriales</taxon>
        <taxon>Saccharataceae</taxon>
        <taxon>Saccharata</taxon>
    </lineage>
</organism>
<dbReference type="PANTHER" id="PTHR33048:SF47">
    <property type="entry name" value="INTEGRAL MEMBRANE PROTEIN-RELATED"/>
    <property type="match status" value="1"/>
</dbReference>
<evidence type="ECO:0000256" key="6">
    <source>
        <dbReference type="SAM" id="MobiDB-lite"/>
    </source>
</evidence>
<evidence type="ECO:0000313" key="9">
    <source>
        <dbReference type="EMBL" id="KAF2086480.1"/>
    </source>
</evidence>
<feature type="transmembrane region" description="Helical" evidence="7">
    <location>
        <begin position="68"/>
        <end position="89"/>
    </location>
</feature>
<feature type="compositionally biased region" description="Polar residues" evidence="6">
    <location>
        <begin position="336"/>
        <end position="355"/>
    </location>
</feature>
<evidence type="ECO:0000256" key="7">
    <source>
        <dbReference type="SAM" id="Phobius"/>
    </source>
</evidence>
<dbReference type="AlphaFoldDB" id="A0A9P4HWE4"/>
<feature type="transmembrane region" description="Helical" evidence="7">
    <location>
        <begin position="235"/>
        <end position="258"/>
    </location>
</feature>
<proteinExistence type="inferred from homology"/>
<feature type="transmembrane region" description="Helical" evidence="7">
    <location>
        <begin position="37"/>
        <end position="56"/>
    </location>
</feature>
<dbReference type="InterPro" id="IPR052337">
    <property type="entry name" value="SAT4-like"/>
</dbReference>
<feature type="transmembrane region" description="Helical" evidence="7">
    <location>
        <begin position="151"/>
        <end position="172"/>
    </location>
</feature>
<gene>
    <name evidence="9" type="ORF">K490DRAFT_66672</name>
</gene>
<protein>
    <recommendedName>
        <fullName evidence="8">Rhodopsin domain-containing protein</fullName>
    </recommendedName>
</protein>
<comment type="subcellular location">
    <subcellularLocation>
        <location evidence="1">Membrane</location>
        <topology evidence="1">Multi-pass membrane protein</topology>
    </subcellularLocation>
</comment>
<evidence type="ECO:0000259" key="8">
    <source>
        <dbReference type="Pfam" id="PF20684"/>
    </source>
</evidence>
<keyword evidence="4 7" id="KW-0472">Membrane</keyword>
<comment type="similarity">
    <text evidence="5">Belongs to the SAT4 family.</text>
</comment>
<accession>A0A9P4HWE4</accession>
<keyword evidence="10" id="KW-1185">Reference proteome</keyword>
<feature type="region of interest" description="Disordered" evidence="6">
    <location>
        <begin position="321"/>
        <end position="355"/>
    </location>
</feature>
<evidence type="ECO:0000256" key="2">
    <source>
        <dbReference type="ARBA" id="ARBA00022692"/>
    </source>
</evidence>
<sequence length="462" mass="51641">MDGIATLGAIEAAEGHNSTTHHGEAYDHVKNSTRMLTGAYTFLAVALVLFFARIYTRRVLMKKLYVDDWLLIFAICMFFDTTITLHGALEGGFLPNDELNHDERRKRSKLLQYFFEHDYLLALWATKMSLLWMYTRLTSGIPGLMGWYKKGIYVFMALMSAHTLTCIVTGIFKCWPVTLVWDTTQDHSLTCVNFVAWNVSLNVINTTTDIIVLLLPIPLLRLLRTGPQQRNGMLVVFGLGFIPIVVSITRLVEILVAVKSHHDTIREWFVPHFNQHQLQDPAIWIPLMSMAEVASGIAVACLPTLRPLHRHLATLLHRHLHHQPKPTTQSSSSNSDVHQSRQTQPSSTSASIQMSTLRRPSLDHDASADLTPRPPPPRSGLFSWLPRPWWHAHVTEVVHAGPSLAVPPVPAASSSQAPAVQRVEAVVAPRGRSASSAYSYELGWEQPDTARLVAGGRDASRI</sequence>
<dbReference type="EMBL" id="ML978724">
    <property type="protein sequence ID" value="KAF2086480.1"/>
    <property type="molecule type" value="Genomic_DNA"/>
</dbReference>
<feature type="transmembrane region" description="Helical" evidence="7">
    <location>
        <begin position="203"/>
        <end position="223"/>
    </location>
</feature>
<keyword evidence="3 7" id="KW-1133">Transmembrane helix</keyword>
<evidence type="ECO:0000256" key="3">
    <source>
        <dbReference type="ARBA" id="ARBA00022989"/>
    </source>
</evidence>
<dbReference type="OrthoDB" id="5273647at2759"/>
<name>A0A9P4HWE4_9PEZI</name>
<evidence type="ECO:0000313" key="10">
    <source>
        <dbReference type="Proteomes" id="UP000799776"/>
    </source>
</evidence>
<dbReference type="Pfam" id="PF20684">
    <property type="entry name" value="Fung_rhodopsin"/>
    <property type="match status" value="1"/>
</dbReference>
<dbReference type="InterPro" id="IPR049326">
    <property type="entry name" value="Rhodopsin_dom_fungi"/>
</dbReference>
<reference evidence="9" key="1">
    <citation type="journal article" date="2020" name="Stud. Mycol.">
        <title>101 Dothideomycetes genomes: a test case for predicting lifestyles and emergence of pathogens.</title>
        <authorList>
            <person name="Haridas S."/>
            <person name="Albert R."/>
            <person name="Binder M."/>
            <person name="Bloem J."/>
            <person name="Labutti K."/>
            <person name="Salamov A."/>
            <person name="Andreopoulos B."/>
            <person name="Baker S."/>
            <person name="Barry K."/>
            <person name="Bills G."/>
            <person name="Bluhm B."/>
            <person name="Cannon C."/>
            <person name="Castanera R."/>
            <person name="Culley D."/>
            <person name="Daum C."/>
            <person name="Ezra D."/>
            <person name="Gonzalez J."/>
            <person name="Henrissat B."/>
            <person name="Kuo A."/>
            <person name="Liang C."/>
            <person name="Lipzen A."/>
            <person name="Lutzoni F."/>
            <person name="Magnuson J."/>
            <person name="Mondo S."/>
            <person name="Nolan M."/>
            <person name="Ohm R."/>
            <person name="Pangilinan J."/>
            <person name="Park H.-J."/>
            <person name="Ramirez L."/>
            <person name="Alfaro M."/>
            <person name="Sun H."/>
            <person name="Tritt A."/>
            <person name="Yoshinaga Y."/>
            <person name="Zwiers L.-H."/>
            <person name="Turgeon B."/>
            <person name="Goodwin S."/>
            <person name="Spatafora J."/>
            <person name="Crous P."/>
            <person name="Grigoriev I."/>
        </authorList>
    </citation>
    <scope>NUCLEOTIDE SEQUENCE</scope>
    <source>
        <strain evidence="9">CBS 121410</strain>
    </source>
</reference>
<dbReference type="Proteomes" id="UP000799776">
    <property type="component" value="Unassembled WGS sequence"/>
</dbReference>
<comment type="caution">
    <text evidence="9">The sequence shown here is derived from an EMBL/GenBank/DDBJ whole genome shotgun (WGS) entry which is preliminary data.</text>
</comment>
<feature type="domain" description="Rhodopsin" evidence="8">
    <location>
        <begin position="52"/>
        <end position="310"/>
    </location>
</feature>
<evidence type="ECO:0000256" key="4">
    <source>
        <dbReference type="ARBA" id="ARBA00023136"/>
    </source>
</evidence>
<dbReference type="PANTHER" id="PTHR33048">
    <property type="entry name" value="PTH11-LIKE INTEGRAL MEMBRANE PROTEIN (AFU_ORTHOLOGUE AFUA_5G11245)"/>
    <property type="match status" value="1"/>
</dbReference>
<dbReference type="GO" id="GO:0016020">
    <property type="term" value="C:membrane"/>
    <property type="evidence" value="ECO:0007669"/>
    <property type="project" value="UniProtKB-SubCell"/>
</dbReference>
<evidence type="ECO:0000256" key="5">
    <source>
        <dbReference type="ARBA" id="ARBA00038359"/>
    </source>
</evidence>